<feature type="non-terminal residue" evidence="2">
    <location>
        <position position="1"/>
    </location>
</feature>
<reference evidence="2 3" key="1">
    <citation type="submission" date="2016-06" db="EMBL/GenBank/DDBJ databases">
        <title>The Draft Genome Sequence and Annotation of the Desert Woodrat Neotoma lepida.</title>
        <authorList>
            <person name="Campbell M."/>
            <person name="Oakeson K.F."/>
            <person name="Yandell M."/>
            <person name="Halpert J.R."/>
            <person name="Dearing D."/>
        </authorList>
    </citation>
    <scope>NUCLEOTIDE SEQUENCE [LARGE SCALE GENOMIC DNA]</scope>
    <source>
        <strain evidence="2">417</strain>
        <tissue evidence="2">Liver</tissue>
    </source>
</reference>
<feature type="region of interest" description="Disordered" evidence="1">
    <location>
        <begin position="58"/>
        <end position="86"/>
    </location>
</feature>
<protein>
    <submittedName>
        <fullName evidence="2">Uncharacterized protein</fullName>
    </submittedName>
</protein>
<evidence type="ECO:0000313" key="3">
    <source>
        <dbReference type="Proteomes" id="UP000092124"/>
    </source>
</evidence>
<dbReference type="Proteomes" id="UP000092124">
    <property type="component" value="Unassembled WGS sequence"/>
</dbReference>
<proteinExistence type="predicted"/>
<accession>A0A1A6GFY7</accession>
<sequence>IALKDTETWQTMWPTIRKSSTQLQRSNTENHFYRDAEVHCLGRQDARHGTHLKDNCTKSAAATGHTGHSPQFERSPAAKTGVALAQQHRDCPLPNTHRPLFSPSHITSLEHSVKWSKRSSQRLHWSSLDKSVQGEVAGFKQCEC</sequence>
<comment type="caution">
    <text evidence="2">The sequence shown here is derived from an EMBL/GenBank/DDBJ whole genome shotgun (WGS) entry which is preliminary data.</text>
</comment>
<evidence type="ECO:0000256" key="1">
    <source>
        <dbReference type="SAM" id="MobiDB-lite"/>
    </source>
</evidence>
<keyword evidence="3" id="KW-1185">Reference proteome</keyword>
<name>A0A1A6GFY7_NEOLE</name>
<gene>
    <name evidence="2" type="ORF">A6R68_06774</name>
</gene>
<evidence type="ECO:0000313" key="2">
    <source>
        <dbReference type="EMBL" id="OBS64690.1"/>
    </source>
</evidence>
<dbReference type="AlphaFoldDB" id="A0A1A6GFY7"/>
<organism evidence="2 3">
    <name type="scientific">Neotoma lepida</name>
    <name type="common">Desert woodrat</name>
    <dbReference type="NCBI Taxonomy" id="56216"/>
    <lineage>
        <taxon>Eukaryota</taxon>
        <taxon>Metazoa</taxon>
        <taxon>Chordata</taxon>
        <taxon>Craniata</taxon>
        <taxon>Vertebrata</taxon>
        <taxon>Euteleostomi</taxon>
        <taxon>Mammalia</taxon>
        <taxon>Eutheria</taxon>
        <taxon>Euarchontoglires</taxon>
        <taxon>Glires</taxon>
        <taxon>Rodentia</taxon>
        <taxon>Myomorpha</taxon>
        <taxon>Muroidea</taxon>
        <taxon>Cricetidae</taxon>
        <taxon>Neotominae</taxon>
        <taxon>Neotoma</taxon>
    </lineage>
</organism>
<dbReference type="EMBL" id="LZPO01097152">
    <property type="protein sequence ID" value="OBS64690.1"/>
    <property type="molecule type" value="Genomic_DNA"/>
</dbReference>